<evidence type="ECO:0000313" key="1">
    <source>
        <dbReference type="EMBL" id="MEF3366653.1"/>
    </source>
</evidence>
<organism evidence="1 2">
    <name type="scientific">Methylocystis borbori</name>
    <dbReference type="NCBI Taxonomy" id="3118750"/>
    <lineage>
        <taxon>Bacteria</taxon>
        <taxon>Pseudomonadati</taxon>
        <taxon>Pseudomonadota</taxon>
        <taxon>Alphaproteobacteria</taxon>
        <taxon>Hyphomicrobiales</taxon>
        <taxon>Methylocystaceae</taxon>
        <taxon>Methylocystis</taxon>
    </lineage>
</organism>
<dbReference type="RefSeq" id="WP_332081672.1">
    <property type="nucleotide sequence ID" value="NZ_JAZHYN010000021.1"/>
</dbReference>
<gene>
    <name evidence="1" type="ORF">V3H18_08920</name>
</gene>
<evidence type="ECO:0000313" key="2">
    <source>
        <dbReference type="Proteomes" id="UP001350748"/>
    </source>
</evidence>
<protein>
    <submittedName>
        <fullName evidence="1">Nitrogen fixation protein NifU</fullName>
    </submittedName>
</protein>
<sequence>MSGDLHDDAALEQSLIRLEALTADLNDIADSKGREAARALLEVVLDVHRLSLERLNAIIAARAEGPTLIEQLAKDPHVRAIWLLHGLHPRSAGERLCEAIARMQPQWSASGLRVDLVSAGPTSAIVQLQRNGRAEPPDQLRLEIENILVDAAPDLDDILIELDMTAIYAEPPPREREQIDGKDAARQLGV</sequence>
<comment type="caution">
    <text evidence="1">The sequence shown here is derived from an EMBL/GenBank/DDBJ whole genome shotgun (WGS) entry which is preliminary data.</text>
</comment>
<dbReference type="EMBL" id="JAZHYN010000021">
    <property type="protein sequence ID" value="MEF3366653.1"/>
    <property type="molecule type" value="Genomic_DNA"/>
</dbReference>
<proteinExistence type="predicted"/>
<name>A0ABU7XJC5_9HYPH</name>
<keyword evidence="2" id="KW-1185">Reference proteome</keyword>
<reference evidence="1 2" key="1">
    <citation type="submission" date="2024-02" db="EMBL/GenBank/DDBJ databases">
        <authorList>
            <person name="Grouzdev D."/>
        </authorList>
    </citation>
    <scope>NUCLEOTIDE SEQUENCE [LARGE SCALE GENOMIC DNA]</scope>
    <source>
        <strain evidence="1 2">9N</strain>
    </source>
</reference>
<dbReference type="Proteomes" id="UP001350748">
    <property type="component" value="Unassembled WGS sequence"/>
</dbReference>
<accession>A0ABU7XJC5</accession>